<dbReference type="GO" id="GO:0046872">
    <property type="term" value="F:metal ion binding"/>
    <property type="evidence" value="ECO:0007669"/>
    <property type="project" value="UniProtKB-KW"/>
</dbReference>
<keyword evidence="6" id="KW-0547">Nucleotide-binding</keyword>
<evidence type="ECO:0000313" key="11">
    <source>
        <dbReference type="EMBL" id="OGG15709.1"/>
    </source>
</evidence>
<comment type="similarity">
    <text evidence="9">Belongs to the MntA antitoxin family.</text>
</comment>
<dbReference type="EMBL" id="MFJL01000019">
    <property type="protein sequence ID" value="OGG15709.1"/>
    <property type="molecule type" value="Genomic_DNA"/>
</dbReference>
<dbReference type="InterPro" id="IPR043519">
    <property type="entry name" value="NT_sf"/>
</dbReference>
<reference evidence="11 12" key="1">
    <citation type="journal article" date="2016" name="Nat. Commun.">
        <title>Thousands of microbial genomes shed light on interconnected biogeochemical processes in an aquifer system.</title>
        <authorList>
            <person name="Anantharaman K."/>
            <person name="Brown C.T."/>
            <person name="Hug L.A."/>
            <person name="Sharon I."/>
            <person name="Castelle C.J."/>
            <person name="Probst A.J."/>
            <person name="Thomas B.C."/>
            <person name="Singh A."/>
            <person name="Wilkins M.J."/>
            <person name="Karaoz U."/>
            <person name="Brodie E.L."/>
            <person name="Williams K.H."/>
            <person name="Hubbard S.S."/>
            <person name="Banfield J.F."/>
        </authorList>
    </citation>
    <scope>NUCLEOTIDE SEQUENCE [LARGE SCALE GENOMIC DNA]</scope>
</reference>
<keyword evidence="5" id="KW-0479">Metal-binding</keyword>
<evidence type="ECO:0000256" key="3">
    <source>
        <dbReference type="ARBA" id="ARBA00022679"/>
    </source>
</evidence>
<gene>
    <name evidence="11" type="ORF">A3D77_01630</name>
</gene>
<comment type="cofactor">
    <cofactor evidence="1">
        <name>Mg(2+)</name>
        <dbReference type="ChEBI" id="CHEBI:18420"/>
    </cofactor>
</comment>
<evidence type="ECO:0000256" key="4">
    <source>
        <dbReference type="ARBA" id="ARBA00022695"/>
    </source>
</evidence>
<comment type="caution">
    <text evidence="11">The sequence shown here is derived from an EMBL/GenBank/DDBJ whole genome shotgun (WGS) entry which is preliminary data.</text>
</comment>
<dbReference type="GO" id="GO:0016779">
    <property type="term" value="F:nucleotidyltransferase activity"/>
    <property type="evidence" value="ECO:0007669"/>
    <property type="project" value="UniProtKB-KW"/>
</dbReference>
<keyword evidence="4" id="KW-0548">Nucleotidyltransferase</keyword>
<organism evidence="11 12">
    <name type="scientific">Candidatus Gottesmanbacteria bacterium RIFCSPHIGHO2_02_FULL_39_11</name>
    <dbReference type="NCBI Taxonomy" id="1798382"/>
    <lineage>
        <taxon>Bacteria</taxon>
        <taxon>Candidatus Gottesmaniibacteriota</taxon>
    </lineage>
</organism>
<dbReference type="AlphaFoldDB" id="A0A1F5ZTC3"/>
<evidence type="ECO:0000256" key="2">
    <source>
        <dbReference type="ARBA" id="ARBA00022649"/>
    </source>
</evidence>
<dbReference type="InterPro" id="IPR002934">
    <property type="entry name" value="Polymerase_NTP_transf_dom"/>
</dbReference>
<evidence type="ECO:0000259" key="10">
    <source>
        <dbReference type="Pfam" id="PF01909"/>
    </source>
</evidence>
<keyword evidence="8" id="KW-0460">Magnesium</keyword>
<dbReference type="Gene3D" id="3.30.460.10">
    <property type="entry name" value="Beta Polymerase, domain 2"/>
    <property type="match status" value="1"/>
</dbReference>
<dbReference type="STRING" id="1798382.A3D77_01630"/>
<dbReference type="CDD" id="cd05403">
    <property type="entry name" value="NT_KNTase_like"/>
    <property type="match status" value="1"/>
</dbReference>
<keyword evidence="3" id="KW-0808">Transferase</keyword>
<accession>A0A1F5ZTC3</accession>
<evidence type="ECO:0000313" key="12">
    <source>
        <dbReference type="Proteomes" id="UP000176923"/>
    </source>
</evidence>
<name>A0A1F5ZTC3_9BACT</name>
<keyword evidence="7" id="KW-0067">ATP-binding</keyword>
<sequence length="96" mass="10964">MKKTNLNHIKRKTLPILKEAGVTRSALFGSYARGENKNESDIDILIDLPQDKSLFDFVDLKLKLQEALGRNVDLVEYISIKPQLKNSILKDQIQIL</sequence>
<evidence type="ECO:0000256" key="9">
    <source>
        <dbReference type="ARBA" id="ARBA00038276"/>
    </source>
</evidence>
<feature type="domain" description="Polymerase nucleotidyl transferase" evidence="10">
    <location>
        <begin position="11"/>
        <end position="91"/>
    </location>
</feature>
<evidence type="ECO:0000256" key="6">
    <source>
        <dbReference type="ARBA" id="ARBA00022741"/>
    </source>
</evidence>
<dbReference type="PANTHER" id="PTHR33571">
    <property type="entry name" value="SSL8005 PROTEIN"/>
    <property type="match status" value="1"/>
</dbReference>
<dbReference type="PANTHER" id="PTHR33571:SF14">
    <property type="entry name" value="PROTEIN ADENYLYLTRANSFERASE MJ0435-RELATED"/>
    <property type="match status" value="1"/>
</dbReference>
<dbReference type="SUPFAM" id="SSF81301">
    <property type="entry name" value="Nucleotidyltransferase"/>
    <property type="match status" value="1"/>
</dbReference>
<evidence type="ECO:0000256" key="8">
    <source>
        <dbReference type="ARBA" id="ARBA00022842"/>
    </source>
</evidence>
<protein>
    <recommendedName>
        <fullName evidence="10">Polymerase nucleotidyl transferase domain-containing protein</fullName>
    </recommendedName>
</protein>
<dbReference type="Pfam" id="PF01909">
    <property type="entry name" value="NTP_transf_2"/>
    <property type="match status" value="1"/>
</dbReference>
<evidence type="ECO:0000256" key="1">
    <source>
        <dbReference type="ARBA" id="ARBA00001946"/>
    </source>
</evidence>
<evidence type="ECO:0000256" key="7">
    <source>
        <dbReference type="ARBA" id="ARBA00022840"/>
    </source>
</evidence>
<keyword evidence="2" id="KW-1277">Toxin-antitoxin system</keyword>
<dbReference type="GO" id="GO:0005524">
    <property type="term" value="F:ATP binding"/>
    <property type="evidence" value="ECO:0007669"/>
    <property type="project" value="UniProtKB-KW"/>
</dbReference>
<proteinExistence type="inferred from homology"/>
<dbReference type="Proteomes" id="UP000176923">
    <property type="component" value="Unassembled WGS sequence"/>
</dbReference>
<dbReference type="InterPro" id="IPR052038">
    <property type="entry name" value="Type-VII_TA_antitoxin"/>
</dbReference>
<evidence type="ECO:0000256" key="5">
    <source>
        <dbReference type="ARBA" id="ARBA00022723"/>
    </source>
</evidence>